<dbReference type="SUPFAM" id="SSF53686">
    <property type="entry name" value="Tryptophan synthase beta subunit-like PLP-dependent enzymes"/>
    <property type="match status" value="1"/>
</dbReference>
<name>A0A7H2BK89_9MICC</name>
<dbReference type="KEGG" id="rama:IDM48_01085"/>
<dbReference type="PANTHER" id="PTHR10314">
    <property type="entry name" value="CYSTATHIONINE BETA-SYNTHASE"/>
    <property type="match status" value="1"/>
</dbReference>
<dbReference type="RefSeq" id="WP_190617688.1">
    <property type="nucleotide sequence ID" value="NZ_CP061538.1"/>
</dbReference>
<dbReference type="InterPro" id="IPR001216">
    <property type="entry name" value="P-phosphate_BS"/>
</dbReference>
<dbReference type="Gene3D" id="3.40.50.1100">
    <property type="match status" value="2"/>
</dbReference>
<evidence type="ECO:0000256" key="1">
    <source>
        <dbReference type="ARBA" id="ARBA00001933"/>
    </source>
</evidence>
<protein>
    <submittedName>
        <fullName evidence="4">Pyridoxal-phosphate dependent enzyme</fullName>
    </submittedName>
</protein>
<accession>A0A7H2BK89</accession>
<dbReference type="EMBL" id="CP061538">
    <property type="protein sequence ID" value="QNV40085.1"/>
    <property type="molecule type" value="Genomic_DNA"/>
</dbReference>
<dbReference type="AlphaFoldDB" id="A0A7H2BK89"/>
<dbReference type="InterPro" id="IPR036052">
    <property type="entry name" value="TrpB-like_PALP_sf"/>
</dbReference>
<gene>
    <name evidence="4" type="ORF">IDM48_01085</name>
</gene>
<dbReference type="InterPro" id="IPR001926">
    <property type="entry name" value="TrpB-like_PALP"/>
</dbReference>
<organism evidence="4 5">
    <name type="scientific">Rothia amarae</name>
    <dbReference type="NCBI Taxonomy" id="169480"/>
    <lineage>
        <taxon>Bacteria</taxon>
        <taxon>Bacillati</taxon>
        <taxon>Actinomycetota</taxon>
        <taxon>Actinomycetes</taxon>
        <taxon>Micrococcales</taxon>
        <taxon>Micrococcaceae</taxon>
        <taxon>Rothia</taxon>
    </lineage>
</organism>
<reference evidence="4 5" key="1">
    <citation type="submission" date="2020-09" db="EMBL/GenBank/DDBJ databases">
        <title>Investigation of environmental microbe.</title>
        <authorList>
            <person name="Ou Y."/>
            <person name="Kang Q."/>
        </authorList>
    </citation>
    <scope>NUCLEOTIDE SEQUENCE [LARGE SCALE GENOMIC DNA]</scope>
    <source>
        <strain evidence="4 5">KJZ-9</strain>
    </source>
</reference>
<comment type="cofactor">
    <cofactor evidence="1">
        <name>pyridoxal 5'-phosphate</name>
        <dbReference type="ChEBI" id="CHEBI:597326"/>
    </cofactor>
</comment>
<feature type="domain" description="Tryptophan synthase beta chain-like PALP" evidence="3">
    <location>
        <begin position="11"/>
        <end position="301"/>
    </location>
</feature>
<dbReference type="GO" id="GO:0006535">
    <property type="term" value="P:cysteine biosynthetic process from serine"/>
    <property type="evidence" value="ECO:0007669"/>
    <property type="project" value="InterPro"/>
</dbReference>
<sequence length="327" mass="34851">MVLPLYNDIDEVTGNTPLVRLRRWEAKNGIKNTRIFAKLESFNPGGSAKDRTAAALVKDAITTGRLTPGTVVIESSSGNLGIALARQAILHDFEFHCVVDPRTNETTLALIQAYGGVLHPVNEPDPKTHDWLTARRQKVQDLLDEFPDSINLDQYSNPAAFTAHSEGTMAEIFESLGHAPARVYVAVSTTGTVGGCIAEVTRRGAPTQVIAVDAEGSVLYGGARGERLLPGYGAGVATDLSQRQTPTGTRRIPADRAVEQARELARAEAILPGASGGAVMAAVRADIEQFAPGEDVVVILHDGGTAYTGTIYNDQWVEENLSPADPS</sequence>
<dbReference type="PROSITE" id="PS00901">
    <property type="entry name" value="CYS_SYNTHASE"/>
    <property type="match status" value="1"/>
</dbReference>
<keyword evidence="2" id="KW-0663">Pyridoxal phosphate</keyword>
<dbReference type="Pfam" id="PF00291">
    <property type="entry name" value="PALP"/>
    <property type="match status" value="1"/>
</dbReference>
<evidence type="ECO:0000259" key="3">
    <source>
        <dbReference type="Pfam" id="PF00291"/>
    </source>
</evidence>
<evidence type="ECO:0000313" key="4">
    <source>
        <dbReference type="EMBL" id="QNV40085.1"/>
    </source>
</evidence>
<dbReference type="CDD" id="cd01561">
    <property type="entry name" value="CBS_like"/>
    <property type="match status" value="1"/>
</dbReference>
<keyword evidence="5" id="KW-1185">Reference proteome</keyword>
<dbReference type="Proteomes" id="UP000516421">
    <property type="component" value="Chromosome"/>
</dbReference>
<evidence type="ECO:0000313" key="5">
    <source>
        <dbReference type="Proteomes" id="UP000516421"/>
    </source>
</evidence>
<evidence type="ECO:0000256" key="2">
    <source>
        <dbReference type="ARBA" id="ARBA00022898"/>
    </source>
</evidence>
<dbReference type="GO" id="GO:0016765">
    <property type="term" value="F:transferase activity, transferring alkyl or aryl (other than methyl) groups"/>
    <property type="evidence" value="ECO:0007669"/>
    <property type="project" value="UniProtKB-ARBA"/>
</dbReference>
<proteinExistence type="predicted"/>
<dbReference type="InterPro" id="IPR050214">
    <property type="entry name" value="Cys_Synth/Cystath_Beta-Synth"/>
</dbReference>